<evidence type="ECO:0000313" key="1">
    <source>
        <dbReference type="EMBL" id="SHL27134.1"/>
    </source>
</evidence>
<keyword evidence="3" id="KW-1185">Reference proteome</keyword>
<reference evidence="2 4" key="3">
    <citation type="submission" date="2017-02" db="EMBL/GenBank/DDBJ databases">
        <authorList>
            <person name="Peterson S.W."/>
        </authorList>
    </citation>
    <scope>NUCLEOTIDE SEQUENCE [LARGE SCALE GENOMIC DNA]</scope>
    <source>
        <strain evidence="2 4">ATCC 43854</strain>
    </source>
</reference>
<dbReference type="EMBL" id="FUWU01000018">
    <property type="protein sequence ID" value="SJZ66492.1"/>
    <property type="molecule type" value="Genomic_DNA"/>
</dbReference>
<gene>
    <name evidence="2" type="ORF">SAMN02745108_01271</name>
    <name evidence="1" type="ORF">SAMN05720469_15510</name>
</gene>
<dbReference type="Proteomes" id="UP000190449">
    <property type="component" value="Unassembled WGS sequence"/>
</dbReference>
<sequence length="123" mass="14698">MPNCYCYQKFFNLMETDFIDLKKLRYTKPVTLPLCSFTERRNLFDNPSSKLLRFIKVSWLDSHIDTEADFKLLLRQMHDVGTIVIIDDREKCNNSIYKAYSKEMLKSYIRAFLDSGISCFWKK</sequence>
<evidence type="ECO:0000313" key="2">
    <source>
        <dbReference type="EMBL" id="SJZ66492.1"/>
    </source>
</evidence>
<evidence type="ECO:0000313" key="3">
    <source>
        <dbReference type="Proteomes" id="UP000184275"/>
    </source>
</evidence>
<protein>
    <submittedName>
        <fullName evidence="1">Uncharacterized protein</fullName>
    </submittedName>
</protein>
<proteinExistence type="predicted"/>
<reference evidence="3" key="2">
    <citation type="submission" date="2016-11" db="EMBL/GenBank/DDBJ databases">
        <authorList>
            <person name="Varghese N."/>
            <person name="Submissions S."/>
        </authorList>
    </citation>
    <scope>NUCLEOTIDE SEQUENCE [LARGE SCALE GENOMIC DNA]</scope>
    <source>
        <strain evidence="3">UWOS</strain>
    </source>
</reference>
<dbReference type="RefSeq" id="WP_220387085.1">
    <property type="nucleotide sequence ID" value="NZ_FRAW01000055.1"/>
</dbReference>
<dbReference type="AlphaFoldDB" id="A0A1M6Z9K0"/>
<accession>A0A1M6Z9K0</accession>
<reference evidence="1" key="1">
    <citation type="submission" date="2016-11" db="EMBL/GenBank/DDBJ databases">
        <authorList>
            <person name="Jaros S."/>
            <person name="Januszkiewicz K."/>
            <person name="Wedrychowicz H."/>
        </authorList>
    </citation>
    <scope>NUCLEOTIDE SEQUENCE [LARGE SCALE GENOMIC DNA]</scope>
    <source>
        <strain evidence="1">UWOS</strain>
    </source>
</reference>
<dbReference type="Proteomes" id="UP000184275">
    <property type="component" value="Unassembled WGS sequence"/>
</dbReference>
<accession>A0A1T4MHR4</accession>
<organism evidence="1 3">
    <name type="scientific">Fibrobacter intestinalis</name>
    <dbReference type="NCBI Taxonomy" id="28122"/>
    <lineage>
        <taxon>Bacteria</taxon>
        <taxon>Pseudomonadati</taxon>
        <taxon>Fibrobacterota</taxon>
        <taxon>Fibrobacteria</taxon>
        <taxon>Fibrobacterales</taxon>
        <taxon>Fibrobacteraceae</taxon>
        <taxon>Fibrobacter</taxon>
    </lineage>
</organism>
<evidence type="ECO:0000313" key="4">
    <source>
        <dbReference type="Proteomes" id="UP000190449"/>
    </source>
</evidence>
<dbReference type="EMBL" id="FRAW01000055">
    <property type="protein sequence ID" value="SHL27134.1"/>
    <property type="molecule type" value="Genomic_DNA"/>
</dbReference>
<name>A0A1M6Z9K0_9BACT</name>
<dbReference type="STRING" id="28122.SAMN02745108_01271"/>